<dbReference type="InterPro" id="IPR001789">
    <property type="entry name" value="Sig_transdc_resp-reg_receiver"/>
</dbReference>
<dbReference type="EMBL" id="AFWF01000320">
    <property type="protein sequence ID" value="EGU29567.1"/>
    <property type="molecule type" value="Genomic_DNA"/>
</dbReference>
<dbReference type="InterPro" id="IPR003594">
    <property type="entry name" value="HATPase_dom"/>
</dbReference>
<dbReference type="Proteomes" id="UP000004605">
    <property type="component" value="Unassembled WGS sequence"/>
</dbReference>
<dbReference type="PROSITE" id="PS50110">
    <property type="entry name" value="RESPONSE_REGULATORY"/>
    <property type="match status" value="1"/>
</dbReference>
<keyword evidence="5 10" id="KW-0418">Kinase</keyword>
<dbReference type="SUPFAM" id="SSF55874">
    <property type="entry name" value="ATPase domain of HSP90 chaperone/DNA topoisomerase II/histidine kinase"/>
    <property type="match status" value="1"/>
</dbReference>
<dbReference type="SUPFAM" id="SSF47384">
    <property type="entry name" value="Homodimeric domain of signal transducing histidine kinase"/>
    <property type="match status" value="1"/>
</dbReference>
<feature type="domain" description="Histidine kinase" evidence="8">
    <location>
        <begin position="268"/>
        <end position="484"/>
    </location>
</feature>
<comment type="caution">
    <text evidence="10">The sequence shown here is derived from an EMBL/GenBank/DDBJ whole genome shotgun (WGS) entry which is preliminary data.</text>
</comment>
<dbReference type="GO" id="GO:0016787">
    <property type="term" value="F:hydrolase activity"/>
    <property type="evidence" value="ECO:0007669"/>
    <property type="project" value="UniProtKB-KW"/>
</dbReference>
<gene>
    <name evidence="10" type="ORF">VII00023_09154</name>
</gene>
<dbReference type="SMART" id="SM00388">
    <property type="entry name" value="HisKA"/>
    <property type="match status" value="1"/>
</dbReference>
<dbReference type="PRINTS" id="PR00344">
    <property type="entry name" value="BCTRLSENSOR"/>
</dbReference>
<dbReference type="InterPro" id="IPR000014">
    <property type="entry name" value="PAS"/>
</dbReference>
<dbReference type="NCBIfam" id="TIGR00229">
    <property type="entry name" value="sensory_box"/>
    <property type="match status" value="1"/>
</dbReference>
<dbReference type="InterPro" id="IPR003661">
    <property type="entry name" value="HisK_dim/P_dom"/>
</dbReference>
<keyword evidence="6" id="KW-0378">Hydrolase</keyword>
<accession>F9S8T0</accession>
<dbReference type="SMART" id="SM00448">
    <property type="entry name" value="REC"/>
    <property type="match status" value="1"/>
</dbReference>
<dbReference type="CDD" id="cd00082">
    <property type="entry name" value="HisKA"/>
    <property type="match status" value="1"/>
</dbReference>
<dbReference type="InterPro" id="IPR013655">
    <property type="entry name" value="PAS_fold_3"/>
</dbReference>
<dbReference type="InterPro" id="IPR004358">
    <property type="entry name" value="Sig_transdc_His_kin-like_C"/>
</dbReference>
<dbReference type="RefSeq" id="WP_006714853.1">
    <property type="nucleotide sequence ID" value="NZ_AFWF01000320.1"/>
</dbReference>
<dbReference type="InterPro" id="IPR036890">
    <property type="entry name" value="HATPase_C_sf"/>
</dbReference>
<dbReference type="Pfam" id="PF02518">
    <property type="entry name" value="HATPase_c"/>
    <property type="match status" value="1"/>
</dbReference>
<dbReference type="CDD" id="cd17546">
    <property type="entry name" value="REC_hyHK_CKI1_RcsC-like"/>
    <property type="match status" value="1"/>
</dbReference>
<evidence type="ECO:0000259" key="9">
    <source>
        <dbReference type="PROSITE" id="PS50110"/>
    </source>
</evidence>
<dbReference type="InterPro" id="IPR011006">
    <property type="entry name" value="CheY-like_superfamily"/>
</dbReference>
<dbReference type="Gene3D" id="3.30.450.20">
    <property type="entry name" value="PAS domain"/>
    <property type="match status" value="1"/>
</dbReference>
<dbReference type="CDD" id="cd16922">
    <property type="entry name" value="HATPase_EvgS-ArcB-TorS-like"/>
    <property type="match status" value="1"/>
</dbReference>
<dbReference type="InterPro" id="IPR005467">
    <property type="entry name" value="His_kinase_dom"/>
</dbReference>
<dbReference type="Pfam" id="PF00072">
    <property type="entry name" value="Response_reg"/>
    <property type="match status" value="1"/>
</dbReference>
<dbReference type="AlphaFoldDB" id="F9S8T0"/>
<dbReference type="SUPFAM" id="SSF52172">
    <property type="entry name" value="CheY-like"/>
    <property type="match status" value="1"/>
</dbReference>
<name>F9S8T0_9VIBR</name>
<reference evidence="10 11" key="1">
    <citation type="journal article" date="2012" name="Int. J. Syst. Evol. Microbiol.">
        <title>Vibrio caribbeanicus sp. nov., isolated from the marine sponge Scleritoderma cyanea.</title>
        <authorList>
            <person name="Hoffmann M."/>
            <person name="Monday S.R."/>
            <person name="Allard M.W."/>
            <person name="Strain E.A."/>
            <person name="Whittaker P."/>
            <person name="Naum M."/>
            <person name="McCarthy P.J."/>
            <person name="Lopez J.V."/>
            <person name="Fischer M."/>
            <person name="Brown E.W."/>
        </authorList>
    </citation>
    <scope>NUCLEOTIDE SEQUENCE [LARGE SCALE GENOMIC DNA]</scope>
    <source>
        <strain evidence="10 11">ATCC 700023</strain>
    </source>
</reference>
<evidence type="ECO:0000256" key="6">
    <source>
        <dbReference type="ARBA" id="ARBA00022801"/>
    </source>
</evidence>
<keyword evidence="4" id="KW-0808">Transferase</keyword>
<dbReference type="OrthoDB" id="9810730at2"/>
<evidence type="ECO:0000256" key="7">
    <source>
        <dbReference type="PROSITE-ProRule" id="PRU00169"/>
    </source>
</evidence>
<dbReference type="Gene3D" id="1.10.287.130">
    <property type="match status" value="1"/>
</dbReference>
<evidence type="ECO:0000256" key="4">
    <source>
        <dbReference type="ARBA" id="ARBA00022679"/>
    </source>
</evidence>
<dbReference type="PANTHER" id="PTHR43047:SF72">
    <property type="entry name" value="OSMOSENSING HISTIDINE PROTEIN KINASE SLN1"/>
    <property type="match status" value="1"/>
</dbReference>
<dbReference type="EC" id="2.7.13.3" evidence="2"/>
<keyword evidence="3 7" id="KW-0597">Phosphoprotein</keyword>
<sequence length="672" mass="76546">MKTSFLKRLLLKRKYKQSFFNKSNCALLLCKNDRHSTIIEANDTFYQLVGYNKEEFANEFNSQFAALVIDDLSQILGKVSKSLQDSSTLDYEFRIRHKQGHTLWIHDIATYDQQLDCFLVVIMDITYRQNALDSIVKATSIDSLTRWLSALIDNIPNPIAIYNNDEIIFSNKNFQRLKNNVYQLNATSDQAFEQSIRAIGHECATVSNGDEMIKTLGGRTYRIKQKPIEHPFDKTIFSMLTFDDITTIKEKKVALTKAIKARNHFLAVVSHELRTPIAAMLGLMRLLEKHLESDESKELLASSVQSAQRLNLHVNDILDFSKIEANQIELDIHPTNLLIELSSTLRSFDNLCQAKKIEFTLDWQPTPFNMTDLDWLRTEQICNNILSNALKFTEQGKIHAHIDLGQNRLDIQLIDSGCGMSEEQLSLLYTPFQQGDKTISRRYGGTGLGLSIVKQLVELMGGSIHITSQSDIGTKVTISIPCESHHSLDEESSVWLEAWQNEVNQKLTNPNDYHANIYPDQIIKRVKTLSSSPSKSSRCNTQRLLSDVHVLLVDDDPINRLLFKKQLNTLGVLSTVLESPAQVIELLLERNNSNQIPVIDIVITDIHMPEMNGYELAKRLRRSREFQHIPIVGCTADNSKEVIAKAQSAQMNDVIFKPYSMEILHSIIKEHC</sequence>
<evidence type="ECO:0000256" key="3">
    <source>
        <dbReference type="ARBA" id="ARBA00022553"/>
    </source>
</evidence>
<evidence type="ECO:0000256" key="2">
    <source>
        <dbReference type="ARBA" id="ARBA00012438"/>
    </source>
</evidence>
<dbReference type="Pfam" id="PF00512">
    <property type="entry name" value="HisKA"/>
    <property type="match status" value="1"/>
</dbReference>
<dbReference type="Gene3D" id="3.40.50.2300">
    <property type="match status" value="1"/>
</dbReference>
<dbReference type="Pfam" id="PF08447">
    <property type="entry name" value="PAS_3"/>
    <property type="match status" value="1"/>
</dbReference>
<protein>
    <recommendedName>
        <fullName evidence="2">histidine kinase</fullName>
        <ecNumber evidence="2">2.7.13.3</ecNumber>
    </recommendedName>
</protein>
<feature type="domain" description="Response regulatory" evidence="9">
    <location>
        <begin position="549"/>
        <end position="672"/>
    </location>
</feature>
<feature type="modified residue" description="4-aspartylphosphate" evidence="7">
    <location>
        <position position="605"/>
    </location>
</feature>
<dbReference type="GO" id="GO:0009927">
    <property type="term" value="F:histidine phosphotransfer kinase activity"/>
    <property type="evidence" value="ECO:0007669"/>
    <property type="project" value="TreeGrafter"/>
</dbReference>
<keyword evidence="11" id="KW-1185">Reference proteome</keyword>
<dbReference type="GO" id="GO:0005886">
    <property type="term" value="C:plasma membrane"/>
    <property type="evidence" value="ECO:0007669"/>
    <property type="project" value="TreeGrafter"/>
</dbReference>
<dbReference type="Gene3D" id="3.30.565.10">
    <property type="entry name" value="Histidine kinase-like ATPase, C-terminal domain"/>
    <property type="match status" value="1"/>
</dbReference>
<evidence type="ECO:0000313" key="10">
    <source>
        <dbReference type="EMBL" id="EGU29567.1"/>
    </source>
</evidence>
<proteinExistence type="predicted"/>
<dbReference type="PANTHER" id="PTHR43047">
    <property type="entry name" value="TWO-COMPONENT HISTIDINE PROTEIN KINASE"/>
    <property type="match status" value="1"/>
</dbReference>
<dbReference type="GO" id="GO:0000155">
    <property type="term" value="F:phosphorelay sensor kinase activity"/>
    <property type="evidence" value="ECO:0007669"/>
    <property type="project" value="InterPro"/>
</dbReference>
<organism evidence="10 11">
    <name type="scientific">Vibrio ichthyoenteri ATCC 700023</name>
    <dbReference type="NCBI Taxonomy" id="870968"/>
    <lineage>
        <taxon>Bacteria</taxon>
        <taxon>Pseudomonadati</taxon>
        <taxon>Pseudomonadota</taxon>
        <taxon>Gammaproteobacteria</taxon>
        <taxon>Vibrionales</taxon>
        <taxon>Vibrionaceae</taxon>
        <taxon>Vibrio</taxon>
    </lineage>
</organism>
<dbReference type="InterPro" id="IPR035965">
    <property type="entry name" value="PAS-like_dom_sf"/>
</dbReference>
<dbReference type="SMART" id="SM00387">
    <property type="entry name" value="HATPase_c"/>
    <property type="match status" value="1"/>
</dbReference>
<evidence type="ECO:0000256" key="1">
    <source>
        <dbReference type="ARBA" id="ARBA00000085"/>
    </source>
</evidence>
<comment type="catalytic activity">
    <reaction evidence="1">
        <text>ATP + protein L-histidine = ADP + protein N-phospho-L-histidine.</text>
        <dbReference type="EC" id="2.7.13.3"/>
    </reaction>
</comment>
<dbReference type="PROSITE" id="PS50109">
    <property type="entry name" value="HIS_KIN"/>
    <property type="match status" value="1"/>
</dbReference>
<evidence type="ECO:0000313" key="11">
    <source>
        <dbReference type="Proteomes" id="UP000004605"/>
    </source>
</evidence>
<dbReference type="CDD" id="cd00130">
    <property type="entry name" value="PAS"/>
    <property type="match status" value="1"/>
</dbReference>
<dbReference type="InterPro" id="IPR036097">
    <property type="entry name" value="HisK_dim/P_sf"/>
</dbReference>
<dbReference type="SUPFAM" id="SSF55785">
    <property type="entry name" value="PYP-like sensor domain (PAS domain)"/>
    <property type="match status" value="1"/>
</dbReference>
<evidence type="ECO:0000256" key="5">
    <source>
        <dbReference type="ARBA" id="ARBA00022777"/>
    </source>
</evidence>
<evidence type="ECO:0000259" key="8">
    <source>
        <dbReference type="PROSITE" id="PS50109"/>
    </source>
</evidence>